<keyword evidence="5 6" id="KW-0560">Oxidoreductase</keyword>
<comment type="similarity">
    <text evidence="2 6">Belongs to the acyl-CoA dehydrogenase family.</text>
</comment>
<organism evidence="10 11">
    <name type="scientific">Streptomyces tirandamycinicus</name>
    <dbReference type="NCBI Taxonomy" id="2174846"/>
    <lineage>
        <taxon>Bacteria</taxon>
        <taxon>Bacillati</taxon>
        <taxon>Actinomycetota</taxon>
        <taxon>Actinomycetes</taxon>
        <taxon>Kitasatosporales</taxon>
        <taxon>Streptomycetaceae</taxon>
        <taxon>Streptomyces</taxon>
    </lineage>
</organism>
<dbReference type="AlphaFoldDB" id="A0A2S1ST31"/>
<evidence type="ECO:0000313" key="10">
    <source>
        <dbReference type="EMBL" id="AWI29561.1"/>
    </source>
</evidence>
<evidence type="ECO:0000256" key="5">
    <source>
        <dbReference type="ARBA" id="ARBA00023002"/>
    </source>
</evidence>
<dbReference type="Gene3D" id="1.20.140.10">
    <property type="entry name" value="Butyryl-CoA Dehydrogenase, subunit A, domain 3"/>
    <property type="match status" value="1"/>
</dbReference>
<dbReference type="InterPro" id="IPR006091">
    <property type="entry name" value="Acyl-CoA_Oxase/DH_mid-dom"/>
</dbReference>
<dbReference type="InterPro" id="IPR009075">
    <property type="entry name" value="AcylCo_DH/oxidase_C"/>
</dbReference>
<dbReference type="Pfam" id="PF02771">
    <property type="entry name" value="Acyl-CoA_dh_N"/>
    <property type="match status" value="1"/>
</dbReference>
<gene>
    <name evidence="10" type="ORF">DDW44_12785</name>
</gene>
<reference evidence="10 11" key="1">
    <citation type="submission" date="2018-05" db="EMBL/GenBank/DDBJ databases">
        <title>Complete genome sequence of sponge-derived Streptomyces sp. HNM0039.</title>
        <authorList>
            <person name="Huang X."/>
            <person name="Zhou S."/>
        </authorList>
    </citation>
    <scope>NUCLEOTIDE SEQUENCE [LARGE SCALE GENOMIC DNA]</scope>
    <source>
        <strain evidence="10 11">HNM0039</strain>
    </source>
</reference>
<dbReference type="EMBL" id="CP029188">
    <property type="protein sequence ID" value="AWI29561.1"/>
    <property type="molecule type" value="Genomic_DNA"/>
</dbReference>
<dbReference type="SUPFAM" id="SSF56645">
    <property type="entry name" value="Acyl-CoA dehydrogenase NM domain-like"/>
    <property type="match status" value="1"/>
</dbReference>
<evidence type="ECO:0000256" key="1">
    <source>
        <dbReference type="ARBA" id="ARBA00001974"/>
    </source>
</evidence>
<keyword evidence="4 6" id="KW-0274">FAD</keyword>
<dbReference type="Gene3D" id="2.40.110.10">
    <property type="entry name" value="Butyryl-CoA Dehydrogenase, subunit A, domain 2"/>
    <property type="match status" value="1"/>
</dbReference>
<evidence type="ECO:0000313" key="11">
    <source>
        <dbReference type="Proteomes" id="UP000244900"/>
    </source>
</evidence>
<name>A0A2S1ST31_9ACTN</name>
<dbReference type="InterPro" id="IPR013786">
    <property type="entry name" value="AcylCoA_DH/ox_N"/>
</dbReference>
<dbReference type="PANTHER" id="PTHR43292">
    <property type="entry name" value="ACYL-COA DEHYDROGENASE"/>
    <property type="match status" value="1"/>
</dbReference>
<evidence type="ECO:0000256" key="2">
    <source>
        <dbReference type="ARBA" id="ARBA00009347"/>
    </source>
</evidence>
<keyword evidence="3 6" id="KW-0285">Flavoprotein</keyword>
<proteinExistence type="inferred from homology"/>
<feature type="domain" description="Acyl-CoA dehydrogenase/oxidase N-terminal" evidence="9">
    <location>
        <begin position="7"/>
        <end position="115"/>
    </location>
</feature>
<dbReference type="FunFam" id="2.40.110.10:FF:000011">
    <property type="entry name" value="Acyl-CoA dehydrogenase FadE34"/>
    <property type="match status" value="1"/>
</dbReference>
<accession>A0A2S1ST31</accession>
<dbReference type="OrthoDB" id="3176804at2"/>
<dbReference type="InterPro" id="IPR037069">
    <property type="entry name" value="AcylCoA_DH/ox_N_sf"/>
</dbReference>
<dbReference type="PANTHER" id="PTHR43292:SF3">
    <property type="entry name" value="ACYL-COA DEHYDROGENASE FADE29"/>
    <property type="match status" value="1"/>
</dbReference>
<comment type="cofactor">
    <cofactor evidence="1 6">
        <name>FAD</name>
        <dbReference type="ChEBI" id="CHEBI:57692"/>
    </cofactor>
</comment>
<dbReference type="GO" id="GO:0005886">
    <property type="term" value="C:plasma membrane"/>
    <property type="evidence" value="ECO:0007669"/>
    <property type="project" value="TreeGrafter"/>
</dbReference>
<evidence type="ECO:0000259" key="8">
    <source>
        <dbReference type="Pfam" id="PF02770"/>
    </source>
</evidence>
<dbReference type="InterPro" id="IPR009100">
    <property type="entry name" value="AcylCoA_DH/oxidase_NM_dom_sf"/>
</dbReference>
<dbReference type="InterPro" id="IPR036250">
    <property type="entry name" value="AcylCo_DH-like_C"/>
</dbReference>
<sequence length="370" mass="39990">MEGIAAQAHAFASRLAGELQHEAHNRFQGMPSDADSRRAYEEYGRAGFIGLHWSAEFGGRGLHPLDTDAVEEAFGYHWLPLSSYLLSVKTIGNALRRFAPPALAERLLTQVARGELRFCQGFSEPEAGSDLASLRTRAVRRDGRFVVSGRKIWTSSAEYADWCYLAVRTDPDLPRHKGVSVLVCPMDTPGIEVITHDTLGGGTLGELVLDDVEIPEENLIGELHGGWRVLMGTLDYERVTSEKVGIARRVLDDLEPYAETPAQRLELLRLRGRTDAAAEIGSRATLLLADGEDASAASSMAKLSIAYLLQGIAHSAADLLGPHVFVEDGPDAVADGRIAAFHRATVATTIAGGASDIQRRVIARRGLACA</sequence>
<feature type="domain" description="Acyl-CoA oxidase/dehydrogenase middle" evidence="8">
    <location>
        <begin position="119"/>
        <end position="212"/>
    </location>
</feature>
<feature type="domain" description="Acyl-CoA dehydrogenase/oxidase C-terminal" evidence="7">
    <location>
        <begin position="225"/>
        <end position="366"/>
    </location>
</feature>
<evidence type="ECO:0000259" key="9">
    <source>
        <dbReference type="Pfam" id="PF02771"/>
    </source>
</evidence>
<dbReference type="RefSeq" id="WP_018889703.1">
    <property type="nucleotide sequence ID" value="NZ_CP029188.1"/>
</dbReference>
<evidence type="ECO:0000259" key="7">
    <source>
        <dbReference type="Pfam" id="PF00441"/>
    </source>
</evidence>
<keyword evidence="11" id="KW-1185">Reference proteome</keyword>
<protein>
    <submittedName>
        <fullName evidence="10">Acyl-CoA dehydrogenase</fullName>
    </submittedName>
</protein>
<dbReference type="InterPro" id="IPR052161">
    <property type="entry name" value="Mycobact_Acyl-CoA_DH"/>
</dbReference>
<dbReference type="GO" id="GO:0050660">
    <property type="term" value="F:flavin adenine dinucleotide binding"/>
    <property type="evidence" value="ECO:0007669"/>
    <property type="project" value="InterPro"/>
</dbReference>
<dbReference type="InterPro" id="IPR046373">
    <property type="entry name" value="Acyl-CoA_Oxase/DH_mid-dom_sf"/>
</dbReference>
<evidence type="ECO:0000256" key="3">
    <source>
        <dbReference type="ARBA" id="ARBA00022630"/>
    </source>
</evidence>
<dbReference type="Proteomes" id="UP000244900">
    <property type="component" value="Chromosome"/>
</dbReference>
<dbReference type="GO" id="GO:0016627">
    <property type="term" value="F:oxidoreductase activity, acting on the CH-CH group of donors"/>
    <property type="evidence" value="ECO:0007669"/>
    <property type="project" value="InterPro"/>
</dbReference>
<dbReference type="Gene3D" id="1.10.540.10">
    <property type="entry name" value="Acyl-CoA dehydrogenase/oxidase, N-terminal domain"/>
    <property type="match status" value="1"/>
</dbReference>
<dbReference type="KEGG" id="stir:DDW44_12785"/>
<dbReference type="Pfam" id="PF00441">
    <property type="entry name" value="Acyl-CoA_dh_1"/>
    <property type="match status" value="1"/>
</dbReference>
<dbReference type="SUPFAM" id="SSF47203">
    <property type="entry name" value="Acyl-CoA dehydrogenase C-terminal domain-like"/>
    <property type="match status" value="1"/>
</dbReference>
<evidence type="ECO:0000256" key="4">
    <source>
        <dbReference type="ARBA" id="ARBA00022827"/>
    </source>
</evidence>
<evidence type="ECO:0000256" key="6">
    <source>
        <dbReference type="RuleBase" id="RU362125"/>
    </source>
</evidence>
<dbReference type="Pfam" id="PF02770">
    <property type="entry name" value="Acyl-CoA_dh_M"/>
    <property type="match status" value="1"/>
</dbReference>